<sequence>MERPHDPPDTPPFQRFLRVCPHAWSRAVNALLTSCLEGELDPVRGLAKLSVAELNFLADALFRLLDVGKPEFGVKSWYDAVLDELAARGERSARSGGPTPDERTAVDVSSD</sequence>
<evidence type="ECO:0000256" key="1">
    <source>
        <dbReference type="SAM" id="MobiDB-lite"/>
    </source>
</evidence>
<name>A0ABP9SQC5_9MICC</name>
<protein>
    <recommendedName>
        <fullName evidence="4">BetI-type transcriptional repressor C-terminal domain-containing protein</fullName>
    </recommendedName>
</protein>
<organism evidence="2 3">
    <name type="scientific">Arthrobacter gyeryongensis</name>
    <dbReference type="NCBI Taxonomy" id="1650592"/>
    <lineage>
        <taxon>Bacteria</taxon>
        <taxon>Bacillati</taxon>
        <taxon>Actinomycetota</taxon>
        <taxon>Actinomycetes</taxon>
        <taxon>Micrococcales</taxon>
        <taxon>Micrococcaceae</taxon>
        <taxon>Arthrobacter</taxon>
    </lineage>
</organism>
<accession>A0ABP9SQC5</accession>
<dbReference type="Proteomes" id="UP001500200">
    <property type="component" value="Unassembled WGS sequence"/>
</dbReference>
<evidence type="ECO:0000313" key="2">
    <source>
        <dbReference type="EMBL" id="GAA5198748.1"/>
    </source>
</evidence>
<gene>
    <name evidence="2" type="ORF">GCM10023346_36740</name>
</gene>
<evidence type="ECO:0008006" key="4">
    <source>
        <dbReference type="Google" id="ProtNLM"/>
    </source>
</evidence>
<dbReference type="EMBL" id="BAABKK010000026">
    <property type="protein sequence ID" value="GAA5198748.1"/>
    <property type="molecule type" value="Genomic_DNA"/>
</dbReference>
<feature type="region of interest" description="Disordered" evidence="1">
    <location>
        <begin position="89"/>
        <end position="111"/>
    </location>
</feature>
<comment type="caution">
    <text evidence="2">The sequence shown here is derived from an EMBL/GenBank/DDBJ whole genome shotgun (WGS) entry which is preliminary data.</text>
</comment>
<keyword evidence="3" id="KW-1185">Reference proteome</keyword>
<reference evidence="3" key="1">
    <citation type="journal article" date="2019" name="Int. J. Syst. Evol. Microbiol.">
        <title>The Global Catalogue of Microorganisms (GCM) 10K type strain sequencing project: providing services to taxonomists for standard genome sequencing and annotation.</title>
        <authorList>
            <consortium name="The Broad Institute Genomics Platform"/>
            <consortium name="The Broad Institute Genome Sequencing Center for Infectious Disease"/>
            <person name="Wu L."/>
            <person name="Ma J."/>
        </authorList>
    </citation>
    <scope>NUCLEOTIDE SEQUENCE [LARGE SCALE GENOMIC DNA]</scope>
    <source>
        <strain evidence="3">JCM 18514</strain>
    </source>
</reference>
<evidence type="ECO:0000313" key="3">
    <source>
        <dbReference type="Proteomes" id="UP001500200"/>
    </source>
</evidence>
<proteinExistence type="predicted"/>